<sequence>MPRSVRLTLTDISPPVELHRIERQGTLIPAFRTQTVYSQVGQKVNIQDDV</sequence>
<reference evidence="1" key="2">
    <citation type="journal article" date="2015" name="Fish Shellfish Immunol.">
        <title>Early steps in the European eel (Anguilla anguilla)-Vibrio vulnificus interaction in the gills: Role of the RtxA13 toxin.</title>
        <authorList>
            <person name="Callol A."/>
            <person name="Pajuelo D."/>
            <person name="Ebbesson L."/>
            <person name="Teles M."/>
            <person name="MacKenzie S."/>
            <person name="Amaro C."/>
        </authorList>
    </citation>
    <scope>NUCLEOTIDE SEQUENCE</scope>
</reference>
<evidence type="ECO:0000313" key="1">
    <source>
        <dbReference type="EMBL" id="JAH46904.1"/>
    </source>
</evidence>
<dbReference type="AlphaFoldDB" id="A0A0E9SZY1"/>
<dbReference type="EMBL" id="GBXM01061673">
    <property type="protein sequence ID" value="JAH46904.1"/>
    <property type="molecule type" value="Transcribed_RNA"/>
</dbReference>
<proteinExistence type="predicted"/>
<protein>
    <submittedName>
        <fullName evidence="1">Uncharacterized protein</fullName>
    </submittedName>
</protein>
<name>A0A0E9SZY1_ANGAN</name>
<accession>A0A0E9SZY1</accession>
<organism evidence="1">
    <name type="scientific">Anguilla anguilla</name>
    <name type="common">European freshwater eel</name>
    <name type="synonym">Muraena anguilla</name>
    <dbReference type="NCBI Taxonomy" id="7936"/>
    <lineage>
        <taxon>Eukaryota</taxon>
        <taxon>Metazoa</taxon>
        <taxon>Chordata</taxon>
        <taxon>Craniata</taxon>
        <taxon>Vertebrata</taxon>
        <taxon>Euteleostomi</taxon>
        <taxon>Actinopterygii</taxon>
        <taxon>Neopterygii</taxon>
        <taxon>Teleostei</taxon>
        <taxon>Anguilliformes</taxon>
        <taxon>Anguillidae</taxon>
        <taxon>Anguilla</taxon>
    </lineage>
</organism>
<reference evidence="1" key="1">
    <citation type="submission" date="2014-11" db="EMBL/GenBank/DDBJ databases">
        <authorList>
            <person name="Amaro Gonzalez C."/>
        </authorList>
    </citation>
    <scope>NUCLEOTIDE SEQUENCE</scope>
</reference>